<sequence length="200" mass="21679">MTDLTINDALARRRTVRDFSDEQIPLEALKRLAWAAQGITSSDGKRTAPSAHALHPLELFCLPNRVEGLSQSLYQLDSSDLDLRHIDARDDLRDRLRHACIDAPSWITQAACIVAVCADMVAPSRAFADQRPFGSRGTRYVYLEAGAAAQNLHLQAVAEGLGCVWVGGFDDEACADILGLPSPLMPLVLICIGYPAASAH</sequence>
<feature type="domain" description="Nitroreductase" evidence="1">
    <location>
        <begin position="11"/>
        <end position="194"/>
    </location>
</feature>
<dbReference type="InterPro" id="IPR029479">
    <property type="entry name" value="Nitroreductase"/>
</dbReference>
<dbReference type="PANTHER" id="PTHR43745:SF2">
    <property type="entry name" value="NITROREDUCTASE MJ1384-RELATED"/>
    <property type="match status" value="1"/>
</dbReference>
<proteinExistence type="predicted"/>
<dbReference type="PANTHER" id="PTHR43745">
    <property type="entry name" value="NITROREDUCTASE MJ1384-RELATED"/>
    <property type="match status" value="1"/>
</dbReference>
<dbReference type="Gene3D" id="3.40.109.10">
    <property type="entry name" value="NADH Oxidase"/>
    <property type="match status" value="1"/>
</dbReference>
<dbReference type="InterPro" id="IPR052544">
    <property type="entry name" value="Bacteriocin_Proc_Enz"/>
</dbReference>
<dbReference type="RefSeq" id="WP_264226293.1">
    <property type="nucleotide sequence ID" value="NZ_CP107716.1"/>
</dbReference>
<name>A0ABY6IQ39_9HYPH</name>
<reference evidence="2" key="1">
    <citation type="submission" date="2022-10" db="EMBL/GenBank/DDBJ databases">
        <title>YIM 151497 complete genome.</title>
        <authorList>
            <person name="Chen X."/>
        </authorList>
    </citation>
    <scope>NUCLEOTIDE SEQUENCE</scope>
    <source>
        <strain evidence="2">YIM 151497</strain>
    </source>
</reference>
<protein>
    <submittedName>
        <fullName evidence="2">SagB/ThcOx family dehydrogenase</fullName>
    </submittedName>
</protein>
<gene>
    <name evidence="2" type="ORF">OF122_02570</name>
</gene>
<dbReference type="EMBL" id="CP107716">
    <property type="protein sequence ID" value="UYQ72683.1"/>
    <property type="molecule type" value="Genomic_DNA"/>
</dbReference>
<dbReference type="Pfam" id="PF00881">
    <property type="entry name" value="Nitroreductase"/>
    <property type="match status" value="1"/>
</dbReference>
<dbReference type="InterPro" id="IPR000415">
    <property type="entry name" value="Nitroreductase-like"/>
</dbReference>
<dbReference type="CDD" id="cd02142">
    <property type="entry name" value="McbC_SagB-like_oxidoreductase"/>
    <property type="match status" value="1"/>
</dbReference>
<dbReference type="Proteomes" id="UP001163882">
    <property type="component" value="Chromosome"/>
</dbReference>
<evidence type="ECO:0000313" key="2">
    <source>
        <dbReference type="EMBL" id="UYQ72683.1"/>
    </source>
</evidence>
<dbReference type="SUPFAM" id="SSF55469">
    <property type="entry name" value="FMN-dependent nitroreductase-like"/>
    <property type="match status" value="1"/>
</dbReference>
<evidence type="ECO:0000259" key="1">
    <source>
        <dbReference type="Pfam" id="PF00881"/>
    </source>
</evidence>
<evidence type="ECO:0000313" key="3">
    <source>
        <dbReference type="Proteomes" id="UP001163882"/>
    </source>
</evidence>
<keyword evidence="3" id="KW-1185">Reference proteome</keyword>
<accession>A0ABY6IQ39</accession>
<organism evidence="2 3">
    <name type="scientific">Pelagibacterium flavum</name>
    <dbReference type="NCBI Taxonomy" id="2984530"/>
    <lineage>
        <taxon>Bacteria</taxon>
        <taxon>Pseudomonadati</taxon>
        <taxon>Pseudomonadota</taxon>
        <taxon>Alphaproteobacteria</taxon>
        <taxon>Hyphomicrobiales</taxon>
        <taxon>Devosiaceae</taxon>
        <taxon>Pelagibacterium</taxon>
    </lineage>
</organism>